<dbReference type="InterPro" id="IPR016071">
    <property type="entry name" value="Staphylococal_nuclease_OB-fold"/>
</dbReference>
<keyword evidence="1" id="KW-0732">Signal</keyword>
<dbReference type="SUPFAM" id="SSF50199">
    <property type="entry name" value="Staphylococcal nuclease"/>
    <property type="match status" value="1"/>
</dbReference>
<evidence type="ECO:0000259" key="2">
    <source>
        <dbReference type="PROSITE" id="PS50830"/>
    </source>
</evidence>
<reference evidence="4" key="1">
    <citation type="journal article" date="2013" name="Stand. Genomic Sci.">
        <title>Complete genome sequence of Desulfocapsa sulfexigens, a marine deltaproteobacterium specialized in disproportionating inorganic sulfur compounds.</title>
        <authorList>
            <person name="Finster K.W."/>
            <person name="Kjeldsen K.U."/>
            <person name="Kube M."/>
            <person name="Reinhardt R."/>
            <person name="Mussmann M."/>
            <person name="Amann R."/>
            <person name="Schreiber L."/>
        </authorList>
    </citation>
    <scope>NUCLEOTIDE SEQUENCE [LARGE SCALE GENOMIC DNA]</scope>
    <source>
        <strain evidence="4">DSM 10523 / SB164P1</strain>
        <plasmid evidence="4">pDESSD</plasmid>
    </source>
</reference>
<evidence type="ECO:0000313" key="4">
    <source>
        <dbReference type="Proteomes" id="UP000011721"/>
    </source>
</evidence>
<dbReference type="InterPro" id="IPR035437">
    <property type="entry name" value="SNase_OB-fold_sf"/>
</dbReference>
<gene>
    <name evidence="3" type="ordered locus">UWK_03593</name>
</gene>
<dbReference type="KEGG" id="dsf:UWK_03593"/>
<protein>
    <submittedName>
        <fullName evidence="3">Micrococcal nuclease-like nuclease</fullName>
    </submittedName>
</protein>
<sequence length="172" mass="19079">MRTVKFVCFLLALVFLPISVNGAKKDHTYGSFKGVHYVKNYDGDTITVNIPGVHPIIGSDMMIRIRGIDTPEMKAGCPAELEKARQAKKMVRSLLRSAKQINLHKVGRGKYFRIIADVEFDGKDLGAILVKNGLAVDGYNGGKKTHDWCAGSDSFKLENVITQGKKVLRWTN</sequence>
<feature type="chain" id="PRO_5004016375" evidence="1">
    <location>
        <begin position="23"/>
        <end position="172"/>
    </location>
</feature>
<dbReference type="Gene3D" id="2.40.50.90">
    <property type="match status" value="1"/>
</dbReference>
<name>M1PEX9_DESSD</name>
<dbReference type="HOGENOM" id="CLU_046484_12_1_7"/>
<dbReference type="PROSITE" id="PS50830">
    <property type="entry name" value="TNASE_3"/>
    <property type="match status" value="1"/>
</dbReference>
<dbReference type="Pfam" id="PF00565">
    <property type="entry name" value="SNase"/>
    <property type="match status" value="1"/>
</dbReference>
<keyword evidence="4" id="KW-1185">Reference proteome</keyword>
<dbReference type="Proteomes" id="UP000011721">
    <property type="component" value="Plasmid unnamed"/>
</dbReference>
<evidence type="ECO:0000313" key="3">
    <source>
        <dbReference type="EMBL" id="AGF80102.1"/>
    </source>
</evidence>
<proteinExistence type="predicted"/>
<geneLocation type="plasmid" evidence="4">
    <name>pDESSD</name>
</geneLocation>
<organism evidence="3 4">
    <name type="scientific">Desulfocapsa sulfexigens (strain DSM 10523 / SB164P1)</name>
    <dbReference type="NCBI Taxonomy" id="1167006"/>
    <lineage>
        <taxon>Bacteria</taxon>
        <taxon>Pseudomonadati</taxon>
        <taxon>Thermodesulfobacteriota</taxon>
        <taxon>Desulfobulbia</taxon>
        <taxon>Desulfobulbales</taxon>
        <taxon>Desulfocapsaceae</taxon>
        <taxon>Desulfocapsa</taxon>
    </lineage>
</organism>
<accession>M1PEX9</accession>
<dbReference type="EMBL" id="CP003986">
    <property type="protein sequence ID" value="AGF80102.1"/>
    <property type="molecule type" value="Genomic_DNA"/>
</dbReference>
<dbReference type="AlphaFoldDB" id="M1PEX9"/>
<feature type="signal peptide" evidence="1">
    <location>
        <begin position="1"/>
        <end position="22"/>
    </location>
</feature>
<keyword evidence="3" id="KW-0614">Plasmid</keyword>
<dbReference type="OrthoDB" id="309040at2"/>
<feature type="domain" description="TNase-like" evidence="2">
    <location>
        <begin position="42"/>
        <end position="172"/>
    </location>
</feature>
<evidence type="ECO:0000256" key="1">
    <source>
        <dbReference type="SAM" id="SignalP"/>
    </source>
</evidence>